<keyword evidence="8" id="KW-0234">DNA repair</keyword>
<keyword evidence="4" id="KW-0479">Metal-binding</keyword>
<evidence type="ECO:0000256" key="3">
    <source>
        <dbReference type="ARBA" id="ARBA00022722"/>
    </source>
</evidence>
<protein>
    <submittedName>
        <fullName evidence="10">Unannotated protein</fullName>
    </submittedName>
</protein>
<evidence type="ECO:0000256" key="5">
    <source>
        <dbReference type="ARBA" id="ARBA00022763"/>
    </source>
</evidence>
<name>A0A6J5ZWY6_9ZZZZ</name>
<keyword evidence="6" id="KW-0378">Hydrolase</keyword>
<dbReference type="PANTHER" id="PTHR15822">
    <property type="entry name" value="TRAF AND TNF RECEPTOR-ASSOCIATED PROTEIN"/>
    <property type="match status" value="1"/>
</dbReference>
<evidence type="ECO:0000256" key="8">
    <source>
        <dbReference type="ARBA" id="ARBA00023204"/>
    </source>
</evidence>
<evidence type="ECO:0000313" key="11">
    <source>
        <dbReference type="EMBL" id="CAB5032117.1"/>
    </source>
</evidence>
<keyword evidence="5" id="KW-0227">DNA damage</keyword>
<evidence type="ECO:0000256" key="4">
    <source>
        <dbReference type="ARBA" id="ARBA00022723"/>
    </source>
</evidence>
<sequence length="378" mass="40527">MAVGNRRIGVHFPVTSPDCCEKQHQTTNLEISVIRRIPFALVLVAAAMAIPASTASAAGGDVTVMTRNIYLGADIIGLAVAPDLPAFKVNAEEMYGVVKATDFPARAVGLAAEIKANKPDLVGLQEAATWRSGPAGNPDDATKVDYDFTKLLLAALKKQGQTYSILVDQVEFDFEAPTVTQDVRLTMHDVILVRSGSKLKIGKTSKSRYKALVEIPTAAGLAKVYRGWTAAEASIGGRTFKFVNTHLEAYGDATRESQAKELFAAGGPLSSKTKPAILLGDLNSDPNAGDASADAYKVFTGAGMKDVFGTKRVQTFGMDEKLINPKPTSNVWIDHIFYSPSKNFTVRSKGIVGTKPFRKVAPLWASDHMGVVAKLRVK</sequence>
<evidence type="ECO:0000259" key="9">
    <source>
        <dbReference type="Pfam" id="PF03372"/>
    </source>
</evidence>
<proteinExistence type="predicted"/>
<evidence type="ECO:0000256" key="1">
    <source>
        <dbReference type="ARBA" id="ARBA00001936"/>
    </source>
</evidence>
<feature type="domain" description="Endonuclease/exonuclease/phosphatase" evidence="9">
    <location>
        <begin position="101"/>
        <end position="368"/>
    </location>
</feature>
<dbReference type="EMBL" id="CAESAO010000067">
    <property type="protein sequence ID" value="CAB4343893.1"/>
    <property type="molecule type" value="Genomic_DNA"/>
</dbReference>
<reference evidence="10" key="1">
    <citation type="submission" date="2020-05" db="EMBL/GenBank/DDBJ databases">
        <authorList>
            <person name="Chiriac C."/>
            <person name="Salcher M."/>
            <person name="Ghai R."/>
            <person name="Kavagutti S V."/>
        </authorList>
    </citation>
    <scope>NUCLEOTIDE SEQUENCE</scope>
</reference>
<evidence type="ECO:0000256" key="7">
    <source>
        <dbReference type="ARBA" id="ARBA00022842"/>
    </source>
</evidence>
<dbReference type="EMBL" id="CAFBPX010000056">
    <property type="protein sequence ID" value="CAB5032117.1"/>
    <property type="molecule type" value="Genomic_DNA"/>
</dbReference>
<dbReference type="GO" id="GO:0004518">
    <property type="term" value="F:nuclease activity"/>
    <property type="evidence" value="ECO:0007669"/>
    <property type="project" value="UniProtKB-KW"/>
</dbReference>
<organism evidence="10">
    <name type="scientific">freshwater metagenome</name>
    <dbReference type="NCBI Taxonomy" id="449393"/>
    <lineage>
        <taxon>unclassified sequences</taxon>
        <taxon>metagenomes</taxon>
        <taxon>ecological metagenomes</taxon>
    </lineage>
</organism>
<evidence type="ECO:0000256" key="2">
    <source>
        <dbReference type="ARBA" id="ARBA00001946"/>
    </source>
</evidence>
<comment type="cofactor">
    <cofactor evidence="2">
        <name>Mg(2+)</name>
        <dbReference type="ChEBI" id="CHEBI:18420"/>
    </cofactor>
</comment>
<dbReference type="GO" id="GO:0046872">
    <property type="term" value="F:metal ion binding"/>
    <property type="evidence" value="ECO:0007669"/>
    <property type="project" value="UniProtKB-KW"/>
</dbReference>
<dbReference type="GO" id="GO:0003697">
    <property type="term" value="F:single-stranded DNA binding"/>
    <property type="evidence" value="ECO:0007669"/>
    <property type="project" value="TreeGrafter"/>
</dbReference>
<dbReference type="GO" id="GO:0005737">
    <property type="term" value="C:cytoplasm"/>
    <property type="evidence" value="ECO:0007669"/>
    <property type="project" value="TreeGrafter"/>
</dbReference>
<accession>A0A6J5ZWY6</accession>
<dbReference type="PANTHER" id="PTHR15822:SF4">
    <property type="entry name" value="TYROSYL-DNA PHOSPHODIESTERASE 2"/>
    <property type="match status" value="1"/>
</dbReference>
<evidence type="ECO:0000256" key="6">
    <source>
        <dbReference type="ARBA" id="ARBA00022801"/>
    </source>
</evidence>
<dbReference type="InterPro" id="IPR005135">
    <property type="entry name" value="Endo/exonuclease/phosphatase"/>
</dbReference>
<dbReference type="Gene3D" id="3.60.10.10">
    <property type="entry name" value="Endonuclease/exonuclease/phosphatase"/>
    <property type="match status" value="1"/>
</dbReference>
<dbReference type="GO" id="GO:0016605">
    <property type="term" value="C:PML body"/>
    <property type="evidence" value="ECO:0007669"/>
    <property type="project" value="TreeGrafter"/>
</dbReference>
<dbReference type="GO" id="GO:0070260">
    <property type="term" value="F:5'-tyrosyl-DNA phosphodiesterase activity"/>
    <property type="evidence" value="ECO:0007669"/>
    <property type="project" value="TreeGrafter"/>
</dbReference>
<dbReference type="Pfam" id="PF03372">
    <property type="entry name" value="Exo_endo_phos"/>
    <property type="match status" value="1"/>
</dbReference>
<dbReference type="InterPro" id="IPR051547">
    <property type="entry name" value="TDP2-like"/>
</dbReference>
<keyword evidence="7" id="KW-0460">Magnesium</keyword>
<evidence type="ECO:0000313" key="10">
    <source>
        <dbReference type="EMBL" id="CAB4343893.1"/>
    </source>
</evidence>
<dbReference type="AlphaFoldDB" id="A0A6J5ZWY6"/>
<keyword evidence="3" id="KW-0540">Nuclease</keyword>
<dbReference type="InterPro" id="IPR036691">
    <property type="entry name" value="Endo/exonu/phosph_ase_sf"/>
</dbReference>
<dbReference type="GO" id="GO:0006302">
    <property type="term" value="P:double-strand break repair"/>
    <property type="evidence" value="ECO:0007669"/>
    <property type="project" value="TreeGrafter"/>
</dbReference>
<dbReference type="SUPFAM" id="SSF56219">
    <property type="entry name" value="DNase I-like"/>
    <property type="match status" value="1"/>
</dbReference>
<comment type="cofactor">
    <cofactor evidence="1">
        <name>Mn(2+)</name>
        <dbReference type="ChEBI" id="CHEBI:29035"/>
    </cofactor>
</comment>
<gene>
    <name evidence="10" type="ORF">UFOPK3522_00884</name>
    <name evidence="11" type="ORF">UFOPK4175_00439</name>
</gene>